<protein>
    <submittedName>
        <fullName evidence="1">Uncharacterized protein</fullName>
    </submittedName>
</protein>
<dbReference type="Proteomes" id="UP000326781">
    <property type="component" value="Segment"/>
</dbReference>
<name>A0A5P8D5Z5_9CAUD</name>
<sequence length="114" mass="12277">MAYETLGWATNELDGDGNPTKIVPPQEVQLTGLLTNEPMGRQWFNHIIHTLIRNTDAGAVPAAQATHAVRIFGAAQPDLVEANGWKLINTVPLPAASGGNLYYYEHVGVTTVTP</sequence>
<organism evidence="1 2">
    <name type="scientific">Pectobacterium phage Wc4</name>
    <dbReference type="NCBI Taxonomy" id="2652428"/>
    <lineage>
        <taxon>Viruses</taxon>
        <taxon>Duplodnaviria</taxon>
        <taxon>Heunggongvirae</taxon>
        <taxon>Uroviricota</taxon>
        <taxon>Caudoviricetes</taxon>
        <taxon>Andersonviridae</taxon>
        <taxon>Andersonviridae incertae sedis</taxon>
        <taxon>Arnovirus</taxon>
        <taxon>Arnovirus Wc4</taxon>
    </lineage>
</organism>
<proteinExistence type="predicted"/>
<accession>A0A5P8D5Z5</accession>
<reference evidence="1 2" key="1">
    <citation type="submission" date="2019-08" db="EMBL/GenBank/DDBJ databases">
        <title>Six bacteriophages against potato bacterial diseases.</title>
        <authorList>
            <person name="Zhang X."/>
            <person name="Kering K."/>
        </authorList>
    </citation>
    <scope>NUCLEOTIDE SEQUENCE [LARGE SCALE GENOMIC DNA]</scope>
</reference>
<evidence type="ECO:0000313" key="2">
    <source>
        <dbReference type="Proteomes" id="UP000326781"/>
    </source>
</evidence>
<keyword evidence="2" id="KW-1185">Reference proteome</keyword>
<evidence type="ECO:0000313" key="1">
    <source>
        <dbReference type="EMBL" id="QFP93852.1"/>
    </source>
</evidence>
<dbReference type="EMBL" id="MN270891">
    <property type="protein sequence ID" value="QFP93852.1"/>
    <property type="molecule type" value="Genomic_DNA"/>
</dbReference>